<reference evidence="17 18" key="1">
    <citation type="submission" date="2019-07" db="EMBL/GenBank/DDBJ databases">
        <authorList>
            <person name="Park M."/>
        </authorList>
    </citation>
    <scope>NUCLEOTIDE SEQUENCE [LARGE SCALE GENOMIC DNA]</scope>
    <source>
        <strain evidence="17 18">KCTC32445</strain>
    </source>
</reference>
<protein>
    <recommendedName>
        <fullName evidence="5 15">Succinyl-diaminopimelate desuccinylase</fullName>
        <shortName evidence="15">SDAP desuccinylase</shortName>
        <ecNumber evidence="4 15">3.5.1.18</ecNumber>
    </recommendedName>
    <alternativeName>
        <fullName evidence="13 15">N-succinyl-LL-2,6-diaminoheptanedioate amidohydrolase</fullName>
    </alternativeName>
</protein>
<dbReference type="InterPro" id="IPR002933">
    <property type="entry name" value="Peptidase_M20"/>
</dbReference>
<evidence type="ECO:0000256" key="4">
    <source>
        <dbReference type="ARBA" id="ARBA00011921"/>
    </source>
</evidence>
<sequence length="380" mass="40463">MTDSLALAYAQKLIACESITPATGSVFDVLEELLIPLGFAVDRFLSGTGDQNPAHGAPVENLFAIRKAPGRHFAFAGHLDVVPPGDGWGSDPFIPEIRGDLLHGRGAVDMKGSIAAFVAALRDISPDAGTISLIITGDEEGPAIYGTRALIEHMRANQSIPDFCLVGEPTSVHRLGDMMKVGRRGSVNMWISVAGTQGHVAYPHLADNPIPRLVKILTEIEAIHLDDGTEWFQPSNIEITDIQVGNKATNVIPAKADARLSIRFNDLQRGEDLVERLRTLVEAGGGTLTAMISGEAFLTPPGELSAAISEAVEAITGVRPEASTTGGTSDARFLTHICPVVEFGLCNATMHKLDEAVAIPDLEALTEIYRRVALKILGKA</sequence>
<organism evidence="17 18">
    <name type="scientific">Sphingorhabdus contaminans</name>
    <dbReference type="NCBI Taxonomy" id="1343899"/>
    <lineage>
        <taxon>Bacteria</taxon>
        <taxon>Pseudomonadati</taxon>
        <taxon>Pseudomonadota</taxon>
        <taxon>Alphaproteobacteria</taxon>
        <taxon>Sphingomonadales</taxon>
        <taxon>Sphingomonadaceae</taxon>
        <taxon>Sphingorhabdus</taxon>
    </lineage>
</organism>
<keyword evidence="8 15" id="KW-0378">Hydrolase</keyword>
<feature type="active site" description="Proton acceptor" evidence="15">
    <location>
        <position position="139"/>
    </location>
</feature>
<evidence type="ECO:0000256" key="10">
    <source>
        <dbReference type="ARBA" id="ARBA00022915"/>
    </source>
</evidence>
<dbReference type="NCBIfam" id="NF009557">
    <property type="entry name" value="PRK13009.1"/>
    <property type="match status" value="1"/>
</dbReference>
<evidence type="ECO:0000256" key="13">
    <source>
        <dbReference type="ARBA" id="ARBA00031891"/>
    </source>
</evidence>
<dbReference type="GO" id="GO:0050897">
    <property type="term" value="F:cobalt ion binding"/>
    <property type="evidence" value="ECO:0007669"/>
    <property type="project" value="UniProtKB-UniRule"/>
</dbReference>
<dbReference type="EMBL" id="VKKU01000001">
    <property type="protein sequence ID" value="TSB05171.1"/>
    <property type="molecule type" value="Genomic_DNA"/>
</dbReference>
<feature type="binding site" evidence="15">
    <location>
        <position position="168"/>
    </location>
    <ligand>
        <name>Zn(2+)</name>
        <dbReference type="ChEBI" id="CHEBI:29105"/>
        <label>1</label>
    </ligand>
</feature>
<evidence type="ECO:0000256" key="7">
    <source>
        <dbReference type="ARBA" id="ARBA00022723"/>
    </source>
</evidence>
<dbReference type="AlphaFoldDB" id="A0A553WKH7"/>
<dbReference type="Proteomes" id="UP000320160">
    <property type="component" value="Unassembled WGS sequence"/>
</dbReference>
<comment type="cofactor">
    <cofactor evidence="15">
        <name>Zn(2+)</name>
        <dbReference type="ChEBI" id="CHEBI:29105"/>
    </cofactor>
    <cofactor evidence="15">
        <name>Co(2+)</name>
        <dbReference type="ChEBI" id="CHEBI:48828"/>
    </cofactor>
    <text evidence="15">Binds 2 Zn(2+) or Co(2+) ions per subunit.</text>
</comment>
<dbReference type="NCBIfam" id="TIGR01246">
    <property type="entry name" value="dapE_proteo"/>
    <property type="match status" value="1"/>
</dbReference>
<dbReference type="InterPro" id="IPR001261">
    <property type="entry name" value="ArgE/DapE_CS"/>
</dbReference>
<dbReference type="InterPro" id="IPR036264">
    <property type="entry name" value="Bact_exopeptidase_dim_dom"/>
</dbReference>
<comment type="pathway">
    <text evidence="1 15">Amino-acid biosynthesis; L-lysine biosynthesis via DAP pathway; LL-2,6-diaminopimelate from (S)-tetrahydrodipicolinate (succinylase route): step 3/3.</text>
</comment>
<evidence type="ECO:0000256" key="12">
    <source>
        <dbReference type="ARBA" id="ARBA00023285"/>
    </source>
</evidence>
<dbReference type="SUPFAM" id="SSF55031">
    <property type="entry name" value="Bacterial exopeptidase dimerisation domain"/>
    <property type="match status" value="1"/>
</dbReference>
<dbReference type="GO" id="GO:0009089">
    <property type="term" value="P:lysine biosynthetic process via diaminopimelate"/>
    <property type="evidence" value="ECO:0007669"/>
    <property type="project" value="UniProtKB-UniRule"/>
</dbReference>
<evidence type="ECO:0000256" key="6">
    <source>
        <dbReference type="ARBA" id="ARBA00022605"/>
    </source>
</evidence>
<evidence type="ECO:0000256" key="1">
    <source>
        <dbReference type="ARBA" id="ARBA00005130"/>
    </source>
</evidence>
<dbReference type="InterPro" id="IPR005941">
    <property type="entry name" value="DapE_proteobac"/>
</dbReference>
<name>A0A553WKH7_9SPHN</name>
<evidence type="ECO:0000256" key="5">
    <source>
        <dbReference type="ARBA" id="ARBA00022391"/>
    </source>
</evidence>
<comment type="caution">
    <text evidence="17">The sequence shown here is derived from an EMBL/GenBank/DDBJ whole genome shotgun (WGS) entry which is preliminary data.</text>
</comment>
<comment type="function">
    <text evidence="15">Catalyzes the hydrolysis of N-succinyl-L,L-diaminopimelic acid (SDAP), forming succinate and LL-2,6-diaminopimelate (DAP), an intermediate involved in the bacterial biosynthesis of lysine and meso-diaminopimelic acid, an essential component of bacterial cell walls.</text>
</comment>
<dbReference type="InterPro" id="IPR050072">
    <property type="entry name" value="Peptidase_M20A"/>
</dbReference>
<dbReference type="GO" id="GO:0006526">
    <property type="term" value="P:L-arginine biosynthetic process"/>
    <property type="evidence" value="ECO:0007669"/>
    <property type="project" value="TreeGrafter"/>
</dbReference>
<feature type="binding site" evidence="15">
    <location>
        <position position="78"/>
    </location>
    <ligand>
        <name>Zn(2+)</name>
        <dbReference type="ChEBI" id="CHEBI:29105"/>
        <label>1</label>
    </ligand>
</feature>
<proteinExistence type="inferred from homology"/>
<dbReference type="EC" id="3.5.1.18" evidence="4 15"/>
<evidence type="ECO:0000259" key="16">
    <source>
        <dbReference type="Pfam" id="PF07687"/>
    </source>
</evidence>
<feature type="binding site" evidence="15">
    <location>
        <position position="109"/>
    </location>
    <ligand>
        <name>Zn(2+)</name>
        <dbReference type="ChEBI" id="CHEBI:29105"/>
        <label>1</label>
    </ligand>
</feature>
<feature type="active site" evidence="15">
    <location>
        <position position="80"/>
    </location>
</feature>
<dbReference type="GO" id="GO:0009014">
    <property type="term" value="F:succinyl-diaminopimelate desuccinylase activity"/>
    <property type="evidence" value="ECO:0007669"/>
    <property type="project" value="UniProtKB-UniRule"/>
</dbReference>
<feature type="binding site" evidence="15">
    <location>
        <position position="351"/>
    </location>
    <ligand>
        <name>Zn(2+)</name>
        <dbReference type="ChEBI" id="CHEBI:29105"/>
        <label>2</label>
    </ligand>
</feature>
<evidence type="ECO:0000256" key="15">
    <source>
        <dbReference type="HAMAP-Rule" id="MF_01690"/>
    </source>
</evidence>
<evidence type="ECO:0000256" key="2">
    <source>
        <dbReference type="ARBA" id="ARBA00006746"/>
    </source>
</evidence>
<dbReference type="Pfam" id="PF07687">
    <property type="entry name" value="M20_dimer"/>
    <property type="match status" value="1"/>
</dbReference>
<dbReference type="PANTHER" id="PTHR43808">
    <property type="entry name" value="ACETYLORNITHINE DEACETYLASE"/>
    <property type="match status" value="1"/>
</dbReference>
<comment type="similarity">
    <text evidence="2 15">Belongs to the peptidase M20A family. DapE subfamily.</text>
</comment>
<dbReference type="Pfam" id="PF01546">
    <property type="entry name" value="Peptidase_M20"/>
    <property type="match status" value="1"/>
</dbReference>
<dbReference type="SUPFAM" id="SSF53187">
    <property type="entry name" value="Zn-dependent exopeptidases"/>
    <property type="match status" value="1"/>
</dbReference>
<dbReference type="UniPathway" id="UPA00034">
    <property type="reaction ID" value="UER00021"/>
</dbReference>
<feature type="domain" description="Peptidase M20 dimerisation" evidence="16">
    <location>
        <begin position="181"/>
        <end position="283"/>
    </location>
</feature>
<keyword evidence="7 15" id="KW-0479">Metal-binding</keyword>
<dbReference type="PROSITE" id="PS00759">
    <property type="entry name" value="ARGE_DAPE_CPG2_2"/>
    <property type="match status" value="1"/>
</dbReference>
<keyword evidence="9 15" id="KW-0862">Zinc</keyword>
<feature type="binding site" evidence="15">
    <location>
        <position position="140"/>
    </location>
    <ligand>
        <name>Zn(2+)</name>
        <dbReference type="ChEBI" id="CHEBI:29105"/>
        <label>2</label>
    </ligand>
</feature>
<dbReference type="PANTHER" id="PTHR43808:SF31">
    <property type="entry name" value="N-ACETYL-L-CITRULLINE DEACETYLASE"/>
    <property type="match status" value="1"/>
</dbReference>
<dbReference type="CDD" id="cd03891">
    <property type="entry name" value="M20_DapE_proteobac"/>
    <property type="match status" value="1"/>
</dbReference>
<dbReference type="Gene3D" id="3.40.630.10">
    <property type="entry name" value="Zn peptidases"/>
    <property type="match status" value="2"/>
</dbReference>
<evidence type="ECO:0000313" key="18">
    <source>
        <dbReference type="Proteomes" id="UP000320160"/>
    </source>
</evidence>
<gene>
    <name evidence="15 17" type="primary">dapE</name>
    <name evidence="17" type="ORF">FOM92_07330</name>
</gene>
<evidence type="ECO:0000256" key="11">
    <source>
        <dbReference type="ARBA" id="ARBA00023154"/>
    </source>
</evidence>
<keyword evidence="18" id="KW-1185">Reference proteome</keyword>
<keyword evidence="10 15" id="KW-0220">Diaminopimelate biosynthesis</keyword>
<dbReference type="OrthoDB" id="9809784at2"/>
<evidence type="ECO:0000256" key="3">
    <source>
        <dbReference type="ARBA" id="ARBA00011738"/>
    </source>
</evidence>
<dbReference type="GO" id="GO:0008777">
    <property type="term" value="F:acetylornithine deacetylase activity"/>
    <property type="evidence" value="ECO:0007669"/>
    <property type="project" value="TreeGrafter"/>
</dbReference>
<keyword evidence="12 15" id="KW-0170">Cobalt</keyword>
<keyword evidence="6 15" id="KW-0028">Amino-acid biosynthesis</keyword>
<dbReference type="GO" id="GO:0008270">
    <property type="term" value="F:zinc ion binding"/>
    <property type="evidence" value="ECO:0007669"/>
    <property type="project" value="UniProtKB-UniRule"/>
</dbReference>
<feature type="binding site" evidence="15">
    <location>
        <position position="109"/>
    </location>
    <ligand>
        <name>Zn(2+)</name>
        <dbReference type="ChEBI" id="CHEBI:29105"/>
        <label>2</label>
    </ligand>
</feature>
<dbReference type="RefSeq" id="WP_143776087.1">
    <property type="nucleotide sequence ID" value="NZ_VKKU01000001.1"/>
</dbReference>
<comment type="catalytic activity">
    <reaction evidence="14 15">
        <text>N-succinyl-(2S,6S)-2,6-diaminopimelate + H2O = (2S,6S)-2,6-diaminopimelate + succinate</text>
        <dbReference type="Rhea" id="RHEA:22608"/>
        <dbReference type="ChEBI" id="CHEBI:15377"/>
        <dbReference type="ChEBI" id="CHEBI:30031"/>
        <dbReference type="ChEBI" id="CHEBI:57609"/>
        <dbReference type="ChEBI" id="CHEBI:58087"/>
        <dbReference type="EC" id="3.5.1.18"/>
    </reaction>
</comment>
<comment type="subunit">
    <text evidence="3 15">Homodimer.</text>
</comment>
<dbReference type="HAMAP" id="MF_01690">
    <property type="entry name" value="DapE"/>
    <property type="match status" value="1"/>
</dbReference>
<evidence type="ECO:0000313" key="17">
    <source>
        <dbReference type="EMBL" id="TSB05171.1"/>
    </source>
</evidence>
<evidence type="ECO:0000256" key="9">
    <source>
        <dbReference type="ARBA" id="ARBA00022833"/>
    </source>
</evidence>
<evidence type="ECO:0000256" key="14">
    <source>
        <dbReference type="ARBA" id="ARBA00051301"/>
    </source>
</evidence>
<dbReference type="GO" id="GO:0019877">
    <property type="term" value="P:diaminopimelate biosynthetic process"/>
    <property type="evidence" value="ECO:0007669"/>
    <property type="project" value="UniProtKB-UniRule"/>
</dbReference>
<accession>A0A553WKH7</accession>
<dbReference type="InterPro" id="IPR011650">
    <property type="entry name" value="Peptidase_M20_dimer"/>
</dbReference>
<keyword evidence="11 15" id="KW-0457">Lysine biosynthesis</keyword>
<evidence type="ECO:0000256" key="8">
    <source>
        <dbReference type="ARBA" id="ARBA00022801"/>
    </source>
</evidence>